<evidence type="ECO:0000313" key="2">
    <source>
        <dbReference type="EMBL" id="PPL15628.1"/>
    </source>
</evidence>
<evidence type="ECO:0000256" key="1">
    <source>
        <dbReference type="SAM" id="Phobius"/>
    </source>
</evidence>
<dbReference type="Proteomes" id="UP000242231">
    <property type="component" value="Unassembled WGS sequence"/>
</dbReference>
<keyword evidence="3" id="KW-1185">Reference proteome</keyword>
<accession>A0A2P5TKM2</accession>
<dbReference type="EMBL" id="MPZM01000028">
    <property type="protein sequence ID" value="PPL15628.1"/>
    <property type="molecule type" value="Genomic_DNA"/>
</dbReference>
<name>A0A2P5TKM2_9GAMM</name>
<comment type="caution">
    <text evidence="2">The sequence shown here is derived from an EMBL/GenBank/DDBJ whole genome shotgun (WGS) entry which is preliminary data.</text>
</comment>
<keyword evidence="1" id="KW-0472">Membrane</keyword>
<organism evidence="2 3">
    <name type="scientific">Oceanisphaera arctica</name>
    <dbReference type="NCBI Taxonomy" id="641510"/>
    <lineage>
        <taxon>Bacteria</taxon>
        <taxon>Pseudomonadati</taxon>
        <taxon>Pseudomonadota</taxon>
        <taxon>Gammaproteobacteria</taxon>
        <taxon>Aeromonadales</taxon>
        <taxon>Aeromonadaceae</taxon>
        <taxon>Oceanisphaera</taxon>
    </lineage>
</organism>
<dbReference type="AlphaFoldDB" id="A0A2P5TKM2"/>
<evidence type="ECO:0000313" key="3">
    <source>
        <dbReference type="Proteomes" id="UP000242231"/>
    </source>
</evidence>
<reference evidence="3" key="1">
    <citation type="submission" date="2016-11" db="EMBL/GenBank/DDBJ databases">
        <authorList>
            <person name="Sisinthy S."/>
            <person name="Ara S."/>
            <person name="Gundlapally S.R."/>
        </authorList>
    </citation>
    <scope>NUCLEOTIDE SEQUENCE [LARGE SCALE GENOMIC DNA]</scope>
    <source>
        <strain evidence="3">V1-41</strain>
    </source>
</reference>
<sequence length="65" mass="7597">MSFVALFFIAVSFESGTHRSKYSHPQRLTGLLVVTFEMAVLFHFFEMAVFFHFVLFILLSIQEYA</sequence>
<feature type="transmembrane region" description="Helical" evidence="1">
    <location>
        <begin position="40"/>
        <end position="61"/>
    </location>
</feature>
<keyword evidence="1" id="KW-1133">Transmembrane helix</keyword>
<keyword evidence="1" id="KW-0812">Transmembrane</keyword>
<protein>
    <submittedName>
        <fullName evidence="2">Uncharacterized protein</fullName>
    </submittedName>
</protein>
<gene>
    <name evidence="2" type="ORF">UN63_11965</name>
</gene>
<proteinExistence type="predicted"/>